<proteinExistence type="predicted"/>
<name>A0A2P9HK96_9HYPH</name>
<dbReference type="InterPro" id="IPR008620">
    <property type="entry name" value="FixH"/>
</dbReference>
<evidence type="ECO:0000256" key="1">
    <source>
        <dbReference type="SAM" id="Phobius"/>
    </source>
</evidence>
<protein>
    <submittedName>
        <fullName evidence="2">Type cbb3 cytochrome oxidase biogenesis protein CcoH</fullName>
    </submittedName>
</protein>
<dbReference type="PIRSF" id="PIRSF011386">
    <property type="entry name" value="FixH"/>
    <property type="match status" value="1"/>
</dbReference>
<keyword evidence="1" id="KW-0472">Membrane</keyword>
<dbReference type="EMBL" id="OOFM01000005">
    <property type="protein sequence ID" value="SPL64574.1"/>
    <property type="molecule type" value="Genomic_DNA"/>
</dbReference>
<gene>
    <name evidence="2" type="ORF">OHAE_441</name>
</gene>
<dbReference type="AlphaFoldDB" id="A0A2P9HK96"/>
<accession>A0A2P9HK96</accession>
<evidence type="ECO:0000313" key="3">
    <source>
        <dbReference type="Proteomes" id="UP000246073"/>
    </source>
</evidence>
<keyword evidence="1" id="KW-1133">Transmembrane helix</keyword>
<keyword evidence="1" id="KW-0812">Transmembrane</keyword>
<dbReference type="Pfam" id="PF05751">
    <property type="entry name" value="FixH"/>
    <property type="match status" value="1"/>
</dbReference>
<organism evidence="2 3">
    <name type="scientific">Ochrobactrum soli</name>
    <dbReference type="NCBI Taxonomy" id="2448455"/>
    <lineage>
        <taxon>Bacteria</taxon>
        <taxon>Pseudomonadati</taxon>
        <taxon>Pseudomonadota</taxon>
        <taxon>Alphaproteobacteria</taxon>
        <taxon>Hyphomicrobiales</taxon>
        <taxon>Brucellaceae</taxon>
        <taxon>Brucella/Ochrobactrum group</taxon>
        <taxon>Ochrobactrum</taxon>
    </lineage>
</organism>
<sequence>MSAETKTASANSSGTFTGWHMLGIMVAFFGVIIAVNVTMAYFAINSWSGLVVANSYVASQEFNEKAETGKQQAALQWQSKPSYENGVLTYRLLDRNGQPVAVTGGTVEFKRPVGDVNDTKAALTAGDEAGVLGASIALTDGAWVMEINADAGLEDPYRHIIRVLIKNGKML</sequence>
<dbReference type="Proteomes" id="UP000246073">
    <property type="component" value="Unassembled WGS sequence"/>
</dbReference>
<reference evidence="3" key="1">
    <citation type="submission" date="2017-12" db="EMBL/GenBank/DDBJ databases">
        <authorList>
            <person name="Diaz M."/>
        </authorList>
    </citation>
    <scope>NUCLEOTIDE SEQUENCE [LARGE SCALE GENOMIC DNA]</scope>
    <source>
        <strain evidence="3">FI11154</strain>
    </source>
</reference>
<dbReference type="RefSeq" id="WP_109368397.1">
    <property type="nucleotide sequence ID" value="NZ_OOFM01000005.1"/>
</dbReference>
<dbReference type="InterPro" id="IPR018037">
    <property type="entry name" value="FixH_proteobacterial"/>
</dbReference>
<feature type="transmembrane region" description="Helical" evidence="1">
    <location>
        <begin position="20"/>
        <end position="44"/>
    </location>
</feature>
<evidence type="ECO:0000313" key="2">
    <source>
        <dbReference type="EMBL" id="SPL64574.1"/>
    </source>
</evidence>